<dbReference type="InterPro" id="IPR017850">
    <property type="entry name" value="Alkaline_phosphatase_core_sf"/>
</dbReference>
<dbReference type="Gene3D" id="3.40.720.10">
    <property type="entry name" value="Alkaline Phosphatase, subunit A"/>
    <property type="match status" value="1"/>
</dbReference>
<keyword evidence="2" id="KW-1185">Reference proteome</keyword>
<dbReference type="Pfam" id="PF01663">
    <property type="entry name" value="Phosphodiest"/>
    <property type="match status" value="1"/>
</dbReference>
<accession>A0A343TH63</accession>
<dbReference type="KEGG" id="hdf:AArcSl_0790"/>
<protein>
    <submittedName>
        <fullName evidence="1">Type I phosphodiesterase/nucleotide pyrophosphatase</fullName>
    </submittedName>
</protein>
<proteinExistence type="predicted"/>
<name>A0A343TH63_9EURY</name>
<dbReference type="PANTHER" id="PTHR10151:SF120">
    <property type="entry name" value="BIS(5'-ADENOSYL)-TRIPHOSPHATASE"/>
    <property type="match status" value="1"/>
</dbReference>
<dbReference type="EMBL" id="CP025066">
    <property type="protein sequence ID" value="AUX08435.1"/>
    <property type="molecule type" value="Genomic_DNA"/>
</dbReference>
<dbReference type="GO" id="GO:0016787">
    <property type="term" value="F:hydrolase activity"/>
    <property type="evidence" value="ECO:0007669"/>
    <property type="project" value="UniProtKB-ARBA"/>
</dbReference>
<evidence type="ECO:0000313" key="1">
    <source>
        <dbReference type="EMBL" id="AUX08435.1"/>
    </source>
</evidence>
<organism evidence="1 2">
    <name type="scientific">Halalkaliarchaeum desulfuricum</name>
    <dbReference type="NCBI Taxonomy" id="2055893"/>
    <lineage>
        <taxon>Archaea</taxon>
        <taxon>Methanobacteriati</taxon>
        <taxon>Methanobacteriota</taxon>
        <taxon>Stenosarchaea group</taxon>
        <taxon>Halobacteria</taxon>
        <taxon>Halobacteriales</taxon>
        <taxon>Haloferacaceae</taxon>
        <taxon>Halalkaliarchaeum</taxon>
    </lineage>
</organism>
<dbReference type="AlphaFoldDB" id="A0A343TH63"/>
<sequence length="455" mass="51099">MAFAAMAGMGLFDRLRGADNPRVAFIGIDGVPFRLIEKHSDRFPNLAALASDGTAGAIESIVPPESSACWPALTTGKNPGETGVYGFQDREVGSYDTYVPMGRDVQATRVWDRVTKAGYDATVMNVPVTFPPQRNVQRMVSGFLSPEIDKAARPDELRDRLQKNDYIIDVNAKLGHKDDKTAFMEHAHKTLRKRQKAFTHYLKADDWDLFFGVFMTTDRVNHFLFRDYEKNGPNYEAFMEFYEQLDEYIGEIRSLLPKDVTLVVASDHGFTTLKHEVNCNEWLRREGWLEYEGDDHDSLSDIDDDAQAYSLIPGRFYLNLEGREPRGSVPEDDYESVRSELKADLEALEGPDGKSVCKRIVDRETAFRGGHSEIAPDLVVIPNDGFDLKAGFKPKEEVFAAGPRNGMHTFDDASLLIDDPSANIEDADLLDIAPTILELMDIDYKRTTFDGAGLM</sequence>
<reference evidence="2" key="1">
    <citation type="submission" date="2017-11" db="EMBL/GenBank/DDBJ databases">
        <title>Phenotypic and genomic properties of facultatively anaerobic sulfur-reducing natronoarchaea from hypersaline soda lakes.</title>
        <authorList>
            <person name="Sorokin D.Y."/>
            <person name="Kublanov I.V."/>
            <person name="Roman P."/>
            <person name="Sinninghe Damste J.S."/>
            <person name="Golyshin P.N."/>
            <person name="Rojo D."/>
            <person name="Ciordia S."/>
            <person name="Mena M.D.C."/>
            <person name="Ferrer M."/>
            <person name="Messina E."/>
            <person name="Smedile F."/>
            <person name="La Spada G."/>
            <person name="La Cono V."/>
            <person name="Yakimov M.M."/>
        </authorList>
    </citation>
    <scope>NUCLEOTIDE SEQUENCE [LARGE SCALE GENOMIC DNA]</scope>
    <source>
        <strain evidence="2">AArc-Sl</strain>
    </source>
</reference>
<evidence type="ECO:0000313" key="2">
    <source>
        <dbReference type="Proteomes" id="UP000263012"/>
    </source>
</evidence>
<dbReference type="Proteomes" id="UP000263012">
    <property type="component" value="Chromosome"/>
</dbReference>
<dbReference type="InterPro" id="IPR002591">
    <property type="entry name" value="Phosphodiest/P_Trfase"/>
</dbReference>
<dbReference type="PANTHER" id="PTHR10151">
    <property type="entry name" value="ECTONUCLEOTIDE PYROPHOSPHATASE/PHOSPHODIESTERASE"/>
    <property type="match status" value="1"/>
</dbReference>
<dbReference type="SUPFAM" id="SSF53649">
    <property type="entry name" value="Alkaline phosphatase-like"/>
    <property type="match status" value="1"/>
</dbReference>
<gene>
    <name evidence="1" type="ORF">AArcSl_0790</name>
</gene>